<organism evidence="2 3">
    <name type="scientific">Mycolicibacterium peregrinum</name>
    <name type="common">Mycobacterium peregrinum</name>
    <dbReference type="NCBI Taxonomy" id="43304"/>
    <lineage>
        <taxon>Bacteria</taxon>
        <taxon>Bacillati</taxon>
        <taxon>Actinomycetota</taxon>
        <taxon>Actinomycetes</taxon>
        <taxon>Mycobacteriales</taxon>
        <taxon>Mycobacteriaceae</taxon>
        <taxon>Mycolicibacterium</taxon>
    </lineage>
</organism>
<evidence type="ECO:0000313" key="3">
    <source>
        <dbReference type="Proteomes" id="UP000093902"/>
    </source>
</evidence>
<reference evidence="3" key="1">
    <citation type="submission" date="2016-06" db="EMBL/GenBank/DDBJ databases">
        <authorList>
            <person name="Sutton G."/>
            <person name="Brinkac L."/>
            <person name="Sanka R."/>
            <person name="Adams M."/>
            <person name="Lau E."/>
            <person name="Mehaffy C."/>
            <person name="Tameris M."/>
            <person name="Hatherill M."/>
            <person name="Hanekom W."/>
            <person name="Mahomed H."/>
            <person name="Mcshane H."/>
        </authorList>
    </citation>
    <scope>NUCLEOTIDE SEQUENCE [LARGE SCALE GENOMIC DNA]</scope>
    <source>
        <strain evidence="3">852002-51209_SCH5440388</strain>
    </source>
</reference>
<gene>
    <name evidence="2" type="ORF">A5792_19170</name>
</gene>
<dbReference type="EMBL" id="LZSO01000025">
    <property type="protein sequence ID" value="OBB29421.1"/>
    <property type="molecule type" value="Genomic_DNA"/>
</dbReference>
<dbReference type="Proteomes" id="UP000093902">
    <property type="component" value="Unassembled WGS sequence"/>
</dbReference>
<evidence type="ECO:0000313" key="2">
    <source>
        <dbReference type="EMBL" id="OBB29421.1"/>
    </source>
</evidence>
<comment type="caution">
    <text evidence="2">The sequence shown here is derived from an EMBL/GenBank/DDBJ whole genome shotgun (WGS) entry which is preliminary data.</text>
</comment>
<dbReference type="InterPro" id="IPR003870">
    <property type="entry name" value="DUF222"/>
</dbReference>
<sequence>MFEADSDVDLIDKISGAARAESAAIARRLAAIGELDTRREQELAESIFWTTDPFEEVSAEISAALRISRGRAGTQIHHARVLRDKLPLVAARFAAGDIDYRIVRMIIARTGIVDPTVWAGLDEELAARAHKWMRLSERQLRDRVDQWIATLDPNGVRVNRPEFDAHVVMGVQPLIGLCL</sequence>
<dbReference type="Pfam" id="PF02720">
    <property type="entry name" value="DUF222"/>
    <property type="match status" value="1"/>
</dbReference>
<proteinExistence type="predicted"/>
<evidence type="ECO:0000259" key="1">
    <source>
        <dbReference type="Pfam" id="PF02720"/>
    </source>
</evidence>
<feature type="domain" description="DUF222" evidence="1">
    <location>
        <begin position="17"/>
        <end position="160"/>
    </location>
</feature>
<name>A0A1A0R4R2_MYCPR</name>
<dbReference type="RefSeq" id="WP_064932305.1">
    <property type="nucleotide sequence ID" value="NZ_LZSO01000025.1"/>
</dbReference>
<dbReference type="AlphaFoldDB" id="A0A1A0R4R2"/>
<accession>A0A1A0R4R2</accession>
<protein>
    <recommendedName>
        <fullName evidence="1">DUF222 domain-containing protein</fullName>
    </recommendedName>
</protein>